<dbReference type="HOGENOM" id="CLU_1370546_0_0_7"/>
<dbReference type="KEGG" id="hoh:Hoch_6836"/>
<evidence type="ECO:0000256" key="1">
    <source>
        <dbReference type="ARBA" id="ARBA00023125"/>
    </source>
</evidence>
<reference evidence="4 5" key="1">
    <citation type="journal article" date="2010" name="Stand. Genomic Sci.">
        <title>Complete genome sequence of Haliangium ochraceum type strain (SMP-2).</title>
        <authorList>
            <consortium name="US DOE Joint Genome Institute (JGI-PGF)"/>
            <person name="Ivanova N."/>
            <person name="Daum C."/>
            <person name="Lang E."/>
            <person name="Abt B."/>
            <person name="Kopitz M."/>
            <person name="Saunders E."/>
            <person name="Lapidus A."/>
            <person name="Lucas S."/>
            <person name="Glavina Del Rio T."/>
            <person name="Nolan M."/>
            <person name="Tice H."/>
            <person name="Copeland A."/>
            <person name="Cheng J.F."/>
            <person name="Chen F."/>
            <person name="Bruce D."/>
            <person name="Goodwin L."/>
            <person name="Pitluck S."/>
            <person name="Mavromatis K."/>
            <person name="Pati A."/>
            <person name="Mikhailova N."/>
            <person name="Chen A."/>
            <person name="Palaniappan K."/>
            <person name="Land M."/>
            <person name="Hauser L."/>
            <person name="Chang Y.J."/>
            <person name="Jeffries C.D."/>
            <person name="Detter J.C."/>
            <person name="Brettin T."/>
            <person name="Rohde M."/>
            <person name="Goker M."/>
            <person name="Bristow J."/>
            <person name="Markowitz V."/>
            <person name="Eisen J.A."/>
            <person name="Hugenholtz P."/>
            <person name="Kyrpides N.C."/>
            <person name="Klenk H.P."/>
        </authorList>
    </citation>
    <scope>NUCLEOTIDE SEQUENCE [LARGE SCALE GENOMIC DNA]</scope>
    <source>
        <strain evidence="5">DSM 14365 / CIP 107738 / JCM 11303 / AJ 13395 / SMP-2</strain>
    </source>
</reference>
<dbReference type="Gene3D" id="1.10.260.40">
    <property type="entry name" value="lambda repressor-like DNA-binding domains"/>
    <property type="match status" value="1"/>
</dbReference>
<evidence type="ECO:0000313" key="5">
    <source>
        <dbReference type="Proteomes" id="UP000001880"/>
    </source>
</evidence>
<dbReference type="SUPFAM" id="SSF47413">
    <property type="entry name" value="lambda repressor-like DNA-binding domains"/>
    <property type="match status" value="1"/>
</dbReference>
<dbReference type="PANTHER" id="PTHR46797">
    <property type="entry name" value="HTH-TYPE TRANSCRIPTIONAL REGULATOR"/>
    <property type="match status" value="1"/>
</dbReference>
<dbReference type="Pfam" id="PF01381">
    <property type="entry name" value="HTH_3"/>
    <property type="match status" value="1"/>
</dbReference>
<dbReference type="SMART" id="SM00530">
    <property type="entry name" value="HTH_XRE"/>
    <property type="match status" value="1"/>
</dbReference>
<sequence length="199" mass="21133">MNKDLAKTIGRAAREARTALQLTQEDAAERIHVSVEFYARIERGKSLPSIGTFARIVSALGVSADALLGARPPIATVAAGMPALWTPPSESPEMRRLSRRLRKARPATLRLVSLLVKEIESAAGESQAGESEDGDSVESRASEGEQAVQGEHSEQAAQGEQGDEGRSMVAEALDTCEPVSSSYKSSQPRSYAEGRIAAG</sequence>
<dbReference type="PANTHER" id="PTHR46797:SF1">
    <property type="entry name" value="METHYLPHOSPHONATE SYNTHASE"/>
    <property type="match status" value="1"/>
</dbReference>
<proteinExistence type="predicted"/>
<dbReference type="Proteomes" id="UP000001880">
    <property type="component" value="Chromosome"/>
</dbReference>
<dbReference type="InterPro" id="IPR001387">
    <property type="entry name" value="Cro/C1-type_HTH"/>
</dbReference>
<dbReference type="GO" id="GO:0005829">
    <property type="term" value="C:cytosol"/>
    <property type="evidence" value="ECO:0007669"/>
    <property type="project" value="TreeGrafter"/>
</dbReference>
<evidence type="ECO:0000313" key="4">
    <source>
        <dbReference type="EMBL" id="ACY19300.1"/>
    </source>
</evidence>
<protein>
    <submittedName>
        <fullName evidence="4">Transcriptional regulator, XRE family</fullName>
    </submittedName>
</protein>
<dbReference type="PROSITE" id="PS50943">
    <property type="entry name" value="HTH_CROC1"/>
    <property type="match status" value="1"/>
</dbReference>
<dbReference type="RefSeq" id="WP_012831892.1">
    <property type="nucleotide sequence ID" value="NC_013440.1"/>
</dbReference>
<dbReference type="CDD" id="cd00093">
    <property type="entry name" value="HTH_XRE"/>
    <property type="match status" value="1"/>
</dbReference>
<dbReference type="InterPro" id="IPR010982">
    <property type="entry name" value="Lambda_DNA-bd_dom_sf"/>
</dbReference>
<name>D0LUH7_HALO1</name>
<feature type="region of interest" description="Disordered" evidence="2">
    <location>
        <begin position="122"/>
        <end position="199"/>
    </location>
</feature>
<dbReference type="GO" id="GO:0003700">
    <property type="term" value="F:DNA-binding transcription factor activity"/>
    <property type="evidence" value="ECO:0007669"/>
    <property type="project" value="TreeGrafter"/>
</dbReference>
<feature type="domain" description="HTH cro/C1-type" evidence="3">
    <location>
        <begin position="14"/>
        <end position="67"/>
    </location>
</feature>
<keyword evidence="1" id="KW-0238">DNA-binding</keyword>
<organism evidence="4 5">
    <name type="scientific">Haliangium ochraceum (strain DSM 14365 / JCM 11303 / SMP-2)</name>
    <dbReference type="NCBI Taxonomy" id="502025"/>
    <lineage>
        <taxon>Bacteria</taxon>
        <taxon>Pseudomonadati</taxon>
        <taxon>Myxococcota</taxon>
        <taxon>Polyangia</taxon>
        <taxon>Haliangiales</taxon>
        <taxon>Kofleriaceae</taxon>
        <taxon>Haliangium</taxon>
    </lineage>
</organism>
<dbReference type="AlphaFoldDB" id="D0LUH7"/>
<dbReference type="EMBL" id="CP001804">
    <property type="protein sequence ID" value="ACY19300.1"/>
    <property type="molecule type" value="Genomic_DNA"/>
</dbReference>
<accession>D0LUH7</accession>
<evidence type="ECO:0000256" key="2">
    <source>
        <dbReference type="SAM" id="MobiDB-lite"/>
    </source>
</evidence>
<dbReference type="InterPro" id="IPR050807">
    <property type="entry name" value="TransReg_Diox_bact_type"/>
</dbReference>
<keyword evidence="5" id="KW-1185">Reference proteome</keyword>
<evidence type="ECO:0000259" key="3">
    <source>
        <dbReference type="PROSITE" id="PS50943"/>
    </source>
</evidence>
<dbReference type="eggNOG" id="COG1396">
    <property type="taxonomic scope" value="Bacteria"/>
</dbReference>
<dbReference type="GO" id="GO:0003677">
    <property type="term" value="F:DNA binding"/>
    <property type="evidence" value="ECO:0007669"/>
    <property type="project" value="UniProtKB-KW"/>
</dbReference>
<gene>
    <name evidence="4" type="ordered locus">Hoch_6836</name>
</gene>
<feature type="compositionally biased region" description="Low complexity" evidence="2">
    <location>
        <begin position="180"/>
        <end position="190"/>
    </location>
</feature>
<dbReference type="STRING" id="502025.Hoch_6836"/>